<accession>A0A8E2DZG6</accession>
<name>A0A8E2DZG6_9PEZI</name>
<dbReference type="Proteomes" id="UP000250266">
    <property type="component" value="Unassembled WGS sequence"/>
</dbReference>
<evidence type="ECO:0000313" key="1">
    <source>
        <dbReference type="EMBL" id="OCK74532.1"/>
    </source>
</evidence>
<evidence type="ECO:0000313" key="2">
    <source>
        <dbReference type="Proteomes" id="UP000250266"/>
    </source>
</evidence>
<reference evidence="1 2" key="1">
    <citation type="journal article" date="2016" name="Nat. Commun.">
        <title>Ectomycorrhizal ecology is imprinted in the genome of the dominant symbiotic fungus Cenococcum geophilum.</title>
        <authorList>
            <consortium name="DOE Joint Genome Institute"/>
            <person name="Peter M."/>
            <person name="Kohler A."/>
            <person name="Ohm R.A."/>
            <person name="Kuo A."/>
            <person name="Krutzmann J."/>
            <person name="Morin E."/>
            <person name="Arend M."/>
            <person name="Barry K.W."/>
            <person name="Binder M."/>
            <person name="Choi C."/>
            <person name="Clum A."/>
            <person name="Copeland A."/>
            <person name="Grisel N."/>
            <person name="Haridas S."/>
            <person name="Kipfer T."/>
            <person name="LaButti K."/>
            <person name="Lindquist E."/>
            <person name="Lipzen A."/>
            <person name="Maire R."/>
            <person name="Meier B."/>
            <person name="Mihaltcheva S."/>
            <person name="Molinier V."/>
            <person name="Murat C."/>
            <person name="Poggeler S."/>
            <person name="Quandt C.A."/>
            <person name="Sperisen C."/>
            <person name="Tritt A."/>
            <person name="Tisserant E."/>
            <person name="Crous P.W."/>
            <person name="Henrissat B."/>
            <person name="Nehls U."/>
            <person name="Egli S."/>
            <person name="Spatafora J.W."/>
            <person name="Grigoriev I.V."/>
            <person name="Martin F.M."/>
        </authorList>
    </citation>
    <scope>NUCLEOTIDE SEQUENCE [LARGE SCALE GENOMIC DNA]</scope>
    <source>
        <strain evidence="1 2">CBS 459.81</strain>
    </source>
</reference>
<organism evidence="1 2">
    <name type="scientific">Lepidopterella palustris CBS 459.81</name>
    <dbReference type="NCBI Taxonomy" id="1314670"/>
    <lineage>
        <taxon>Eukaryota</taxon>
        <taxon>Fungi</taxon>
        <taxon>Dikarya</taxon>
        <taxon>Ascomycota</taxon>
        <taxon>Pezizomycotina</taxon>
        <taxon>Dothideomycetes</taxon>
        <taxon>Pleosporomycetidae</taxon>
        <taxon>Mytilinidiales</taxon>
        <taxon>Argynnaceae</taxon>
        <taxon>Lepidopterella</taxon>
    </lineage>
</organism>
<keyword evidence="2" id="KW-1185">Reference proteome</keyword>
<dbReference type="EMBL" id="KV745459">
    <property type="protein sequence ID" value="OCK74532.1"/>
    <property type="molecule type" value="Genomic_DNA"/>
</dbReference>
<protein>
    <submittedName>
        <fullName evidence="1">Uncharacterized protein</fullName>
    </submittedName>
</protein>
<sequence>MHSSDMEHSTYWPSPSSEPIYSIQTVMPTSISSGFVTCMGMMHEGECRTDSSDWDSATSDWGHSYTKSDMRSYMWSYSRCDEVCTGTICTNCWLSSPTTDWSSSTLSVTPSATFASSAVVSVVGATTNNVSSVLSTTAKISPSSTSVAAAPVSTGLACKVRISVWGAVLGAVLTALSCTI</sequence>
<dbReference type="AlphaFoldDB" id="A0A8E2DZG6"/>
<gene>
    <name evidence="1" type="ORF">K432DRAFT_386750</name>
</gene>
<proteinExistence type="predicted"/>